<protein>
    <recommendedName>
        <fullName evidence="1">Bacterial Ig domain-containing protein</fullName>
    </recommendedName>
</protein>
<evidence type="ECO:0000313" key="3">
    <source>
        <dbReference type="Proteomes" id="UP000076490"/>
    </source>
</evidence>
<dbReference type="Pfam" id="PF17936">
    <property type="entry name" value="Big_6"/>
    <property type="match status" value="3"/>
</dbReference>
<dbReference type="InterPro" id="IPR013783">
    <property type="entry name" value="Ig-like_fold"/>
</dbReference>
<feature type="domain" description="Bacterial Ig" evidence="1">
    <location>
        <begin position="331"/>
        <end position="411"/>
    </location>
</feature>
<dbReference type="InterPro" id="IPR041498">
    <property type="entry name" value="Big_6"/>
</dbReference>
<reference evidence="2 3" key="1">
    <citation type="submission" date="2016-01" db="EMBL/GenBank/DDBJ databases">
        <title>Whole genome sequencing of Bhargavaea cecembensis T14.</title>
        <authorList>
            <person name="Hong K.W."/>
        </authorList>
    </citation>
    <scope>NUCLEOTIDE SEQUENCE [LARGE SCALE GENOMIC DNA]</scope>
    <source>
        <strain evidence="2 3">T14</strain>
    </source>
</reference>
<feature type="domain" description="Bacterial Ig" evidence="1">
    <location>
        <begin position="250"/>
        <end position="328"/>
    </location>
</feature>
<proteinExistence type="predicted"/>
<dbReference type="Proteomes" id="UP000076490">
    <property type="component" value="Unassembled WGS sequence"/>
</dbReference>
<dbReference type="OrthoDB" id="9813368at2"/>
<accession>A0A163FGN7</accession>
<dbReference type="EMBL" id="LQNT01000009">
    <property type="protein sequence ID" value="KZE38641.1"/>
    <property type="molecule type" value="Genomic_DNA"/>
</dbReference>
<organism evidence="2 3">
    <name type="scientific">Bhargavaea cecembensis</name>
    <dbReference type="NCBI Taxonomy" id="394098"/>
    <lineage>
        <taxon>Bacteria</taxon>
        <taxon>Bacillati</taxon>
        <taxon>Bacillota</taxon>
        <taxon>Bacilli</taxon>
        <taxon>Bacillales</taxon>
        <taxon>Caryophanaceae</taxon>
        <taxon>Bhargavaea</taxon>
    </lineage>
</organism>
<gene>
    <name evidence="2" type="ORF">AV656_06970</name>
</gene>
<feature type="domain" description="Bacterial Ig" evidence="1">
    <location>
        <begin position="418"/>
        <end position="484"/>
    </location>
</feature>
<comment type="caution">
    <text evidence="2">The sequence shown here is derived from an EMBL/GenBank/DDBJ whole genome shotgun (WGS) entry which is preliminary data.</text>
</comment>
<sequence>MFLQQHGMITKDQKYSLSLGRISHEGNVIVYIASNQIGEGVEMVRKRMVSVMAAALLMTSMFGGSVYADAPQDLKEKIKLPGEVDPNQELLDKINLKPFNLNQFNTKGRFSQESGRPVIEKAAEDDVYYEVEPNDDFYLADNLPLLSLMVANMDYLDIDIYKVKVTTAEEYLLVLGMTDEFEFPVNELIYGVVDSNYNFIEPEFYAYEDGLSYQAVPVKKGDYYILAFDYYGERWGEYYFMMAGMLDVIDAPKVDAIDDNDKVITGKSEKGSTVKIYNGKTTLGSQKVDSKGNFKINIKPIKAGTKIKATATDQDGYESKPTTVTVADKTAPAAPKVNAVDDNDKSVSGKTEANATVTVKNGKTTLGTPKADKSGNFKLSIKPVKAGTKLTFTAKDSAGNVSKATSVTVLDKTAPSLSVKDIYSNSKSVSGKTEAGAKVTVKVGKKSLGSGTANSKGEFTIKIKAQKKNTTITISASDKAKNTKTVTKKVK</sequence>
<dbReference type="Gene3D" id="2.60.120.380">
    <property type="match status" value="1"/>
</dbReference>
<evidence type="ECO:0000259" key="1">
    <source>
        <dbReference type="Pfam" id="PF17936"/>
    </source>
</evidence>
<evidence type="ECO:0000313" key="2">
    <source>
        <dbReference type="EMBL" id="KZE38641.1"/>
    </source>
</evidence>
<name>A0A163FGN7_9BACL</name>
<dbReference type="RefSeq" id="WP_063180361.1">
    <property type="nucleotide sequence ID" value="NZ_LQNT01000009.1"/>
</dbReference>
<dbReference type="Gene3D" id="2.60.40.10">
    <property type="entry name" value="Immunoglobulins"/>
    <property type="match status" value="3"/>
</dbReference>
<dbReference type="AlphaFoldDB" id="A0A163FGN7"/>